<name>A0A011VV98_RUMAL</name>
<dbReference type="AlphaFoldDB" id="A0A011VV98"/>
<protein>
    <submittedName>
        <fullName evidence="2">Uncharacterized protein</fullName>
    </submittedName>
</protein>
<gene>
    <name evidence="2" type="ORF">RASY3_12360</name>
</gene>
<keyword evidence="3" id="KW-1185">Reference proteome</keyword>
<evidence type="ECO:0000256" key="1">
    <source>
        <dbReference type="SAM" id="MobiDB-lite"/>
    </source>
</evidence>
<evidence type="ECO:0000313" key="2">
    <source>
        <dbReference type="EMBL" id="EXM39181.1"/>
    </source>
</evidence>
<dbReference type="EMBL" id="JEOB01000003">
    <property type="protein sequence ID" value="EXM39181.1"/>
    <property type="molecule type" value="Genomic_DNA"/>
</dbReference>
<evidence type="ECO:0000313" key="3">
    <source>
        <dbReference type="Proteomes" id="UP000021369"/>
    </source>
</evidence>
<organism evidence="2 3">
    <name type="scientific">Ruminococcus albus SY3</name>
    <dbReference type="NCBI Taxonomy" id="1341156"/>
    <lineage>
        <taxon>Bacteria</taxon>
        <taxon>Bacillati</taxon>
        <taxon>Bacillota</taxon>
        <taxon>Clostridia</taxon>
        <taxon>Eubacteriales</taxon>
        <taxon>Oscillospiraceae</taxon>
        <taxon>Ruminococcus</taxon>
    </lineage>
</organism>
<dbReference type="Proteomes" id="UP000021369">
    <property type="component" value="Unassembled WGS sequence"/>
</dbReference>
<accession>A0A011VV98</accession>
<comment type="caution">
    <text evidence="2">The sequence shown here is derived from an EMBL/GenBank/DDBJ whole genome shotgun (WGS) entry which is preliminary data.</text>
</comment>
<feature type="region of interest" description="Disordered" evidence="1">
    <location>
        <begin position="46"/>
        <end position="67"/>
    </location>
</feature>
<reference evidence="2 3" key="1">
    <citation type="submission" date="2013-06" db="EMBL/GenBank/DDBJ databases">
        <title>Rumen cellulosomics: divergent fiber-degrading strategies revealed by comparative genome-wide analysis of six Ruminococcal strains.</title>
        <authorList>
            <person name="Dassa B."/>
            <person name="Borovok I."/>
            <person name="Lamed R."/>
            <person name="Flint H."/>
            <person name="Yeoman C.J."/>
            <person name="White B."/>
            <person name="Bayer E.A."/>
        </authorList>
    </citation>
    <scope>NUCLEOTIDE SEQUENCE [LARGE SCALE GENOMIC DNA]</scope>
    <source>
        <strain evidence="2 3">SY3</strain>
    </source>
</reference>
<sequence length="67" mass="7474">MVNSQETALTRCLPFFYACAEQSQFGADDGLSYKLRALLRKTLLKKGPPQTPPRKLLTLFGRGQTSL</sequence>
<proteinExistence type="predicted"/>